<keyword evidence="1" id="KW-0378">Hydrolase</keyword>
<dbReference type="Proteomes" id="UP000247476">
    <property type="component" value="Unassembled WGS sequence"/>
</dbReference>
<dbReference type="RefSeq" id="WP_110841003.1">
    <property type="nucleotide sequence ID" value="NZ_QJVJ01000006.1"/>
</dbReference>
<dbReference type="OrthoDB" id="9809962at2"/>
<dbReference type="PANTHER" id="PTHR46191:SF2">
    <property type="entry name" value="HALOACID DEHALOGENASE-LIKE HYDROLASE DOMAIN-CONTAINING PROTEIN 3"/>
    <property type="match status" value="1"/>
</dbReference>
<dbReference type="SFLD" id="SFLDS00003">
    <property type="entry name" value="Haloacid_Dehalogenase"/>
    <property type="match status" value="1"/>
</dbReference>
<proteinExistence type="predicted"/>
<accession>A0A2V5K487</accession>
<comment type="caution">
    <text evidence="1">The sequence shown here is derived from an EMBL/GenBank/DDBJ whole genome shotgun (WGS) entry which is preliminary data.</text>
</comment>
<keyword evidence="2" id="KW-1185">Reference proteome</keyword>
<protein>
    <submittedName>
        <fullName evidence="1">Hydrolase</fullName>
    </submittedName>
</protein>
<name>A0A2V5K487_9BACL</name>
<organism evidence="1 2">
    <name type="scientific">Paenibacillus flagellatus</name>
    <dbReference type="NCBI Taxonomy" id="2211139"/>
    <lineage>
        <taxon>Bacteria</taxon>
        <taxon>Bacillati</taxon>
        <taxon>Bacillota</taxon>
        <taxon>Bacilli</taxon>
        <taxon>Bacillales</taxon>
        <taxon>Paenibacillaceae</taxon>
        <taxon>Paenibacillus</taxon>
    </lineage>
</organism>
<dbReference type="GO" id="GO:0016787">
    <property type="term" value="F:hydrolase activity"/>
    <property type="evidence" value="ECO:0007669"/>
    <property type="project" value="UniProtKB-KW"/>
</dbReference>
<dbReference type="InterPro" id="IPR036412">
    <property type="entry name" value="HAD-like_sf"/>
</dbReference>
<dbReference type="PRINTS" id="PR00413">
    <property type="entry name" value="HADHALOGNASE"/>
</dbReference>
<sequence>MITVPLHGCKAVFFDAGDTLLTIPGARGIMRRFLAERDFHREEERIGERIDEAFRTLYYGKPVQGDERCSPESDRAFWVDLYRHVLTGLGAREHAEEEIIHRWSHELYDLYTSPDAYELFDDVVETLERLSASGYRLGIVSNFAPTLPDILRHKSILHYFDPVVVSTEVGLEKPNPDIFRLALDRAGLRPDEVLYVGDHDKNDVWAPNEAGIRAVKIKRYPHLTGEGITTLRQLG</sequence>
<dbReference type="Gene3D" id="1.10.150.720">
    <property type="entry name" value="Haloacid dehalogenase-like hydrolase"/>
    <property type="match status" value="1"/>
</dbReference>
<dbReference type="InterPro" id="IPR006439">
    <property type="entry name" value="HAD-SF_hydro_IA"/>
</dbReference>
<dbReference type="InterPro" id="IPR051828">
    <property type="entry name" value="HAD-like_hydrolase_domain"/>
</dbReference>
<dbReference type="NCBIfam" id="TIGR01549">
    <property type="entry name" value="HAD-SF-IA-v1"/>
    <property type="match status" value="1"/>
</dbReference>
<dbReference type="Pfam" id="PF00702">
    <property type="entry name" value="Hydrolase"/>
    <property type="match status" value="1"/>
</dbReference>
<evidence type="ECO:0000313" key="1">
    <source>
        <dbReference type="EMBL" id="PYI54018.1"/>
    </source>
</evidence>
<dbReference type="SFLD" id="SFLDG01129">
    <property type="entry name" value="C1.5:_HAD__Beta-PGM__Phosphata"/>
    <property type="match status" value="1"/>
</dbReference>
<dbReference type="PANTHER" id="PTHR46191">
    <property type="match status" value="1"/>
</dbReference>
<dbReference type="InterPro" id="IPR023214">
    <property type="entry name" value="HAD_sf"/>
</dbReference>
<dbReference type="InterPro" id="IPR044924">
    <property type="entry name" value="HAD-SF_hydro_IA_REG-2-like_cap"/>
</dbReference>
<reference evidence="1 2" key="1">
    <citation type="submission" date="2018-05" db="EMBL/GenBank/DDBJ databases">
        <title>Paenibacillus flagellatus sp. nov., isolated from selenium mineral soil.</title>
        <authorList>
            <person name="Dai X."/>
        </authorList>
    </citation>
    <scope>NUCLEOTIDE SEQUENCE [LARGE SCALE GENOMIC DNA]</scope>
    <source>
        <strain evidence="1 2">DXL2</strain>
    </source>
</reference>
<evidence type="ECO:0000313" key="2">
    <source>
        <dbReference type="Proteomes" id="UP000247476"/>
    </source>
</evidence>
<dbReference type="Gene3D" id="3.40.50.1000">
    <property type="entry name" value="HAD superfamily/HAD-like"/>
    <property type="match status" value="1"/>
</dbReference>
<dbReference type="EMBL" id="QJVJ01000006">
    <property type="protein sequence ID" value="PYI54018.1"/>
    <property type="molecule type" value="Genomic_DNA"/>
</dbReference>
<dbReference type="SUPFAM" id="SSF56784">
    <property type="entry name" value="HAD-like"/>
    <property type="match status" value="1"/>
</dbReference>
<dbReference type="AlphaFoldDB" id="A0A2V5K487"/>
<gene>
    <name evidence="1" type="ORF">DLM86_15850</name>
</gene>